<reference evidence="31 32" key="1">
    <citation type="journal article" date="2012" name="Proc. Natl. Acad. Sci. U.S.A.">
        <title>Genome streamlining and chemical defense in a coral reef symbiosis.</title>
        <authorList>
            <person name="Kwan J.C."/>
            <person name="Donia M.S."/>
            <person name="Han A.W."/>
            <person name="Hirose E."/>
            <person name="Haygood M.G."/>
            <person name="Schmidt E.W."/>
        </authorList>
    </citation>
    <scope>NUCLEOTIDE SEQUENCE [LARGE SCALE GENOMIC DNA]</scope>
    <source>
        <strain evidence="31 32">L2</strain>
    </source>
</reference>
<feature type="domain" description="Glycosyl transferase family 51" evidence="29">
    <location>
        <begin position="56"/>
        <end position="233"/>
    </location>
</feature>
<keyword evidence="32" id="KW-1185">Reference proteome</keyword>
<gene>
    <name evidence="31" type="ORF">A1OE_457</name>
</gene>
<evidence type="ECO:0000256" key="10">
    <source>
        <dbReference type="ARBA" id="ARBA00022670"/>
    </source>
</evidence>
<dbReference type="AlphaFoldDB" id="K7YGB4"/>
<dbReference type="GO" id="GO:0009252">
    <property type="term" value="P:peptidoglycan biosynthetic process"/>
    <property type="evidence" value="ECO:0007669"/>
    <property type="project" value="UniProtKB-UniPathway"/>
</dbReference>
<dbReference type="InterPro" id="IPR031376">
    <property type="entry name" value="PCB_OB"/>
</dbReference>
<evidence type="ECO:0000256" key="12">
    <source>
        <dbReference type="ARBA" id="ARBA00022679"/>
    </source>
</evidence>
<keyword evidence="19 27" id="KW-0472">Membrane</keyword>
<evidence type="ECO:0000256" key="3">
    <source>
        <dbReference type="ARBA" id="ARBA00007090"/>
    </source>
</evidence>
<dbReference type="EC" id="2.4.99.28" evidence="24"/>
<comment type="pathway">
    <text evidence="26">Glycan biosynthesis.</text>
</comment>
<dbReference type="Gene3D" id="1.10.3810.10">
    <property type="entry name" value="Biosynthetic peptidoglycan transglycosylase-like"/>
    <property type="match status" value="1"/>
</dbReference>
<evidence type="ECO:0000256" key="25">
    <source>
        <dbReference type="ARBA" id="ARBA00049902"/>
    </source>
</evidence>
<dbReference type="eggNOG" id="COG5009">
    <property type="taxonomic scope" value="Bacteria"/>
</dbReference>
<evidence type="ECO:0000256" key="15">
    <source>
        <dbReference type="ARBA" id="ARBA00022960"/>
    </source>
</evidence>
<evidence type="ECO:0000256" key="16">
    <source>
        <dbReference type="ARBA" id="ARBA00022968"/>
    </source>
</evidence>
<dbReference type="SUPFAM" id="SSF53955">
    <property type="entry name" value="Lysozyme-like"/>
    <property type="match status" value="1"/>
</dbReference>
<dbReference type="Pfam" id="PF00905">
    <property type="entry name" value="Transpeptidase"/>
    <property type="match status" value="1"/>
</dbReference>
<dbReference type="GO" id="GO:0006508">
    <property type="term" value="P:proteolysis"/>
    <property type="evidence" value="ECO:0007669"/>
    <property type="project" value="UniProtKB-KW"/>
</dbReference>
<name>K7YGB4_9PROT</name>
<dbReference type="UniPathway" id="UPA00219"/>
<dbReference type="GO" id="GO:0005886">
    <property type="term" value="C:plasma membrane"/>
    <property type="evidence" value="ECO:0007669"/>
    <property type="project" value="UniProtKB-SubCell"/>
</dbReference>
<evidence type="ECO:0000256" key="6">
    <source>
        <dbReference type="ARBA" id="ARBA00018638"/>
    </source>
</evidence>
<dbReference type="HOGENOM" id="CLU_006354_2_4_5"/>
<dbReference type="PATRIC" id="fig|1193729.4.peg.252"/>
<evidence type="ECO:0000256" key="14">
    <source>
        <dbReference type="ARBA" id="ARBA00022801"/>
    </source>
</evidence>
<keyword evidence="20" id="KW-0046">Antibiotic resistance</keyword>
<dbReference type="Pfam" id="PF17092">
    <property type="entry name" value="PCB_OB"/>
    <property type="match status" value="1"/>
</dbReference>
<dbReference type="Proteomes" id="UP000010077">
    <property type="component" value="Chromosome"/>
</dbReference>
<evidence type="ECO:0000259" key="29">
    <source>
        <dbReference type="Pfam" id="PF00912"/>
    </source>
</evidence>
<dbReference type="FunFam" id="1.10.3810.10:FF:000003">
    <property type="entry name" value="Penicillin-binding protein 1a"/>
    <property type="match status" value="1"/>
</dbReference>
<dbReference type="OrthoDB" id="9766909at2"/>
<keyword evidence="21" id="KW-0511">Multifunctional enzyme</keyword>
<evidence type="ECO:0000256" key="26">
    <source>
        <dbReference type="ARBA" id="ARBA00060592"/>
    </source>
</evidence>
<evidence type="ECO:0000256" key="1">
    <source>
        <dbReference type="ARBA" id="ARBA00004249"/>
    </source>
</evidence>
<organism evidence="31 32">
    <name type="scientific">Candidatus Endolissoclinum faulkneri L2</name>
    <dbReference type="NCBI Taxonomy" id="1193729"/>
    <lineage>
        <taxon>Bacteria</taxon>
        <taxon>Pseudomonadati</taxon>
        <taxon>Pseudomonadota</taxon>
        <taxon>Alphaproteobacteria</taxon>
        <taxon>Rhodospirillales</taxon>
        <taxon>Rhodospirillaceae</taxon>
        <taxon>Candidatus Endolissoclinum</taxon>
    </lineage>
</organism>
<comment type="similarity">
    <text evidence="4">In the N-terminal section; belongs to the glycosyltransferase 51 family.</text>
</comment>
<keyword evidence="14" id="KW-0378">Hydrolase</keyword>
<dbReference type="GO" id="GO:0008658">
    <property type="term" value="F:penicillin binding"/>
    <property type="evidence" value="ECO:0007669"/>
    <property type="project" value="InterPro"/>
</dbReference>
<dbReference type="KEGG" id="thal:A1OE_457"/>
<evidence type="ECO:0000259" key="30">
    <source>
        <dbReference type="Pfam" id="PF17092"/>
    </source>
</evidence>
<dbReference type="RefSeq" id="WP_015088148.1">
    <property type="nucleotide sequence ID" value="NC_019566.1"/>
</dbReference>
<dbReference type="Pfam" id="PF00912">
    <property type="entry name" value="Transgly"/>
    <property type="match status" value="1"/>
</dbReference>
<keyword evidence="18 27" id="KW-1133">Transmembrane helix</keyword>
<dbReference type="InterPro" id="IPR012338">
    <property type="entry name" value="Beta-lactam/transpept-like"/>
</dbReference>
<evidence type="ECO:0000256" key="7">
    <source>
        <dbReference type="ARBA" id="ARBA00022475"/>
    </source>
</evidence>
<keyword evidence="16" id="KW-0735">Signal-anchor</keyword>
<dbReference type="Gene3D" id="3.40.710.10">
    <property type="entry name" value="DD-peptidase/beta-lactamase superfamily"/>
    <property type="match status" value="2"/>
</dbReference>
<evidence type="ECO:0000256" key="23">
    <source>
        <dbReference type="ARBA" id="ARBA00034000"/>
    </source>
</evidence>
<comment type="subcellular location">
    <subcellularLocation>
        <location evidence="1">Cell inner membrane</location>
        <topology evidence="1">Single-pass type II membrane protein</topology>
    </subcellularLocation>
</comment>
<dbReference type="GO" id="GO:0008360">
    <property type="term" value="P:regulation of cell shape"/>
    <property type="evidence" value="ECO:0007669"/>
    <property type="project" value="UniProtKB-KW"/>
</dbReference>
<keyword evidence="22" id="KW-0961">Cell wall biogenesis/degradation</keyword>
<evidence type="ECO:0000256" key="11">
    <source>
        <dbReference type="ARBA" id="ARBA00022676"/>
    </source>
</evidence>
<keyword evidence="17" id="KW-0573">Peptidoglycan synthesis</keyword>
<comment type="catalytic activity">
    <reaction evidence="23">
        <text>Preferential cleavage: (Ac)2-L-Lys-D-Ala-|-D-Ala. Also transpeptidation of peptidyl-alanyl moieties that are N-acyl substituents of D-alanine.</text>
        <dbReference type="EC" id="3.4.16.4"/>
    </reaction>
</comment>
<dbReference type="PANTHER" id="PTHR32282:SF27">
    <property type="entry name" value="PENICILLIN-BINDING PROTEIN 1A"/>
    <property type="match status" value="1"/>
</dbReference>
<dbReference type="EC" id="3.4.16.4" evidence="5"/>
<evidence type="ECO:0000256" key="22">
    <source>
        <dbReference type="ARBA" id="ARBA00023316"/>
    </source>
</evidence>
<dbReference type="GO" id="GO:0046677">
    <property type="term" value="P:response to antibiotic"/>
    <property type="evidence" value="ECO:0007669"/>
    <property type="project" value="UniProtKB-KW"/>
</dbReference>
<keyword evidence="15" id="KW-0133">Cell shape</keyword>
<feature type="domain" description="Penicillin-binding protein OB-like" evidence="30">
    <location>
        <begin position="320"/>
        <end position="435"/>
    </location>
</feature>
<dbReference type="SUPFAM" id="SSF56601">
    <property type="entry name" value="beta-lactamase/transpeptidase-like"/>
    <property type="match status" value="1"/>
</dbReference>
<evidence type="ECO:0000256" key="2">
    <source>
        <dbReference type="ARBA" id="ARBA00004752"/>
    </source>
</evidence>
<feature type="transmembrane region" description="Helical" evidence="27">
    <location>
        <begin position="7"/>
        <end position="29"/>
    </location>
</feature>
<evidence type="ECO:0000256" key="9">
    <source>
        <dbReference type="ARBA" id="ARBA00022645"/>
    </source>
</evidence>
<evidence type="ECO:0000256" key="13">
    <source>
        <dbReference type="ARBA" id="ARBA00022692"/>
    </source>
</evidence>
<proteinExistence type="inferred from homology"/>
<evidence type="ECO:0000256" key="27">
    <source>
        <dbReference type="SAM" id="Phobius"/>
    </source>
</evidence>
<keyword evidence="11" id="KW-0328">Glycosyltransferase</keyword>
<dbReference type="PANTHER" id="PTHR32282">
    <property type="entry name" value="BINDING PROTEIN TRANSPEPTIDASE, PUTATIVE-RELATED"/>
    <property type="match status" value="1"/>
</dbReference>
<dbReference type="EMBL" id="CP003539">
    <property type="protein sequence ID" value="AFX98650.1"/>
    <property type="molecule type" value="Genomic_DNA"/>
</dbReference>
<evidence type="ECO:0000256" key="17">
    <source>
        <dbReference type="ARBA" id="ARBA00022984"/>
    </source>
</evidence>
<keyword evidence="9" id="KW-0121">Carboxypeptidase</keyword>
<accession>K7YGB4</accession>
<evidence type="ECO:0000256" key="18">
    <source>
        <dbReference type="ARBA" id="ARBA00022989"/>
    </source>
</evidence>
<dbReference type="GO" id="GO:0071555">
    <property type="term" value="P:cell wall organization"/>
    <property type="evidence" value="ECO:0007669"/>
    <property type="project" value="UniProtKB-KW"/>
</dbReference>
<evidence type="ECO:0000256" key="21">
    <source>
        <dbReference type="ARBA" id="ARBA00023268"/>
    </source>
</evidence>
<dbReference type="InterPro" id="IPR001264">
    <property type="entry name" value="Glyco_trans_51"/>
</dbReference>
<evidence type="ECO:0000256" key="4">
    <source>
        <dbReference type="ARBA" id="ARBA00007739"/>
    </source>
</evidence>
<dbReference type="STRING" id="1193729.A1OE_457"/>
<dbReference type="GO" id="GO:0009002">
    <property type="term" value="F:serine-type D-Ala-D-Ala carboxypeptidase activity"/>
    <property type="evidence" value="ECO:0007669"/>
    <property type="project" value="UniProtKB-EC"/>
</dbReference>
<comment type="similarity">
    <text evidence="3">In the C-terminal section; belongs to the transpeptidase family.</text>
</comment>
<evidence type="ECO:0000313" key="31">
    <source>
        <dbReference type="EMBL" id="AFX98650.1"/>
    </source>
</evidence>
<feature type="domain" description="Penicillin-binding protein transpeptidase" evidence="28">
    <location>
        <begin position="437"/>
        <end position="736"/>
    </location>
</feature>
<evidence type="ECO:0000259" key="28">
    <source>
        <dbReference type="Pfam" id="PF00905"/>
    </source>
</evidence>
<dbReference type="GO" id="GO:0008955">
    <property type="term" value="F:peptidoglycan glycosyltransferase activity"/>
    <property type="evidence" value="ECO:0007669"/>
    <property type="project" value="UniProtKB-EC"/>
</dbReference>
<evidence type="ECO:0000256" key="5">
    <source>
        <dbReference type="ARBA" id="ARBA00012448"/>
    </source>
</evidence>
<sequence>MRWLFRLFAFTLVVIIGGIVALLYLLYYLSSGLPDYKFLVDYEPAVLTRVHANDGSLLVEFARNKRIFVPIEVVPKRVINAFLAAEDKNFYKHFGVDFFSLISASFINLKNYGTCRRLIGASTITQQVAKNFLLTNEASIKRKIKEAILSFRIEHALSKNRILELYLNDIYLGLGSYGVAAAALNYFNKPLADLTFAETAYLAALPKAPNNYHPTRKHDAAIARRNWVIKQMEKNNFIDHSQAQEVMKKPLIVSSPFTRDETNADYFADEVHRILLDKYGEKCLYEGGMSVFTTLDPKLQRIADKALHDGLIKYDQRHGWRSPIAQINIAPGWKDRLAKIKQPAGIGFWRLGVVMKVNASTATIGFADGSFATMPYLEMKWARKRLKDQRFGIVPKFVHEVLSIGDVVAVETVKKNSQGKTYTKPTVALRQIPDVEGAILAMDPHTGKVLAMSGGYSSKISKFNRATQAWRQPGSSFKPFVYLAALDNGYTPATRSLDAPLVLDQGSKLPKWKPSNYSNKSYEYARFHGLTPIRLGIEKSRNLMTIRLAQSIGMDKVVNYAKLFDVVEHMEPHLSFALGAAETTLLRITTAYSMFVNGGKRIKSSLFNLIVNRHGKVIYRYDKRLCEGCNAKTWNGGPPPEIHDNREQIIDPASAYQIVSMLRGVIQRGTGISISSLGKTLAGKTGTTNNNLDTWFIGFSPDLAVGVFVGFDHPRTLGINDTGASVAAPIFKLFMESALNDVTTPEFRIPPTVRMVWIDANSGRRVNSSAPDAILEAFKPGTEPTGDNLIIDNDQSIIFPANPKNTEPTAAPIVGNGSGIY</sequence>
<keyword evidence="8" id="KW-0997">Cell inner membrane</keyword>
<dbReference type="InterPro" id="IPR036950">
    <property type="entry name" value="PBP_transglycosylase"/>
</dbReference>
<comment type="pathway">
    <text evidence="2">Cell wall biogenesis; peptidoglycan biosynthesis.</text>
</comment>
<dbReference type="NCBIfam" id="TIGR02074">
    <property type="entry name" value="PBP_1a_fam"/>
    <property type="match status" value="1"/>
</dbReference>
<evidence type="ECO:0000256" key="20">
    <source>
        <dbReference type="ARBA" id="ARBA00023251"/>
    </source>
</evidence>
<evidence type="ECO:0000256" key="19">
    <source>
        <dbReference type="ARBA" id="ARBA00023136"/>
    </source>
</evidence>
<evidence type="ECO:0000256" key="8">
    <source>
        <dbReference type="ARBA" id="ARBA00022519"/>
    </source>
</evidence>
<keyword evidence="10" id="KW-0645">Protease</keyword>
<evidence type="ECO:0000313" key="32">
    <source>
        <dbReference type="Proteomes" id="UP000010077"/>
    </source>
</evidence>
<keyword evidence="12" id="KW-0808">Transferase</keyword>
<dbReference type="InterPro" id="IPR023346">
    <property type="entry name" value="Lysozyme-like_dom_sf"/>
</dbReference>
<keyword evidence="7" id="KW-1003">Cell membrane</keyword>
<dbReference type="InterPro" id="IPR050396">
    <property type="entry name" value="Glycosyltr_51/Transpeptidase"/>
</dbReference>
<keyword evidence="13 27" id="KW-0812">Transmembrane</keyword>
<evidence type="ECO:0000256" key="24">
    <source>
        <dbReference type="ARBA" id="ARBA00044770"/>
    </source>
</evidence>
<protein>
    <recommendedName>
        <fullName evidence="6">Penicillin-binding protein 1A</fullName>
        <ecNumber evidence="24">2.4.99.28</ecNumber>
        <ecNumber evidence="5">3.4.16.4</ecNumber>
    </recommendedName>
</protein>
<dbReference type="InterPro" id="IPR001460">
    <property type="entry name" value="PCN-bd_Tpept"/>
</dbReference>
<dbReference type="GO" id="GO:0030288">
    <property type="term" value="C:outer membrane-bounded periplasmic space"/>
    <property type="evidence" value="ECO:0007669"/>
    <property type="project" value="TreeGrafter"/>
</dbReference>
<comment type="catalytic activity">
    <reaction evidence="25">
        <text>[GlcNAc-(1-&gt;4)-Mur2Ac(oyl-L-Ala-gamma-D-Glu-L-Lys-D-Ala-D-Ala)](n)-di-trans,octa-cis-undecaprenyl diphosphate + beta-D-GlcNAc-(1-&gt;4)-Mur2Ac(oyl-L-Ala-gamma-D-Glu-L-Lys-D-Ala-D-Ala)-di-trans,octa-cis-undecaprenyl diphosphate = [GlcNAc-(1-&gt;4)-Mur2Ac(oyl-L-Ala-gamma-D-Glu-L-Lys-D-Ala-D-Ala)](n+1)-di-trans,octa-cis-undecaprenyl diphosphate + di-trans,octa-cis-undecaprenyl diphosphate + H(+)</text>
        <dbReference type="Rhea" id="RHEA:23708"/>
        <dbReference type="Rhea" id="RHEA-COMP:9602"/>
        <dbReference type="Rhea" id="RHEA-COMP:9603"/>
        <dbReference type="ChEBI" id="CHEBI:15378"/>
        <dbReference type="ChEBI" id="CHEBI:58405"/>
        <dbReference type="ChEBI" id="CHEBI:60033"/>
        <dbReference type="ChEBI" id="CHEBI:78435"/>
        <dbReference type="EC" id="2.4.99.28"/>
    </reaction>
</comment>